<reference evidence="8" key="2">
    <citation type="submission" date="2025-09" db="UniProtKB">
        <authorList>
            <consortium name="Ensembl"/>
        </authorList>
    </citation>
    <scope>IDENTIFICATION</scope>
</reference>
<dbReference type="STRING" id="109280.ENSHCOP00000013641"/>
<evidence type="ECO:0000259" key="7">
    <source>
        <dbReference type="PROSITE" id="PS50125"/>
    </source>
</evidence>
<dbReference type="PANTHER" id="PTHR11920">
    <property type="entry name" value="GUANYLYL CYCLASE"/>
    <property type="match status" value="1"/>
</dbReference>
<evidence type="ECO:0000256" key="3">
    <source>
        <dbReference type="ARBA" id="ARBA00022741"/>
    </source>
</evidence>
<dbReference type="GO" id="GO:0001653">
    <property type="term" value="F:peptide receptor activity"/>
    <property type="evidence" value="ECO:0007669"/>
    <property type="project" value="TreeGrafter"/>
</dbReference>
<protein>
    <recommendedName>
        <fullName evidence="7">Guanylate cyclase domain-containing protein</fullName>
    </recommendedName>
</protein>
<evidence type="ECO:0000256" key="4">
    <source>
        <dbReference type="ARBA" id="ARBA00022989"/>
    </source>
</evidence>
<dbReference type="GO" id="GO:0000166">
    <property type="term" value="F:nucleotide binding"/>
    <property type="evidence" value="ECO:0007669"/>
    <property type="project" value="UniProtKB-KW"/>
</dbReference>
<accession>A0A3Q2Y7P2</accession>
<name>A0A3Q2Y7P2_HIPCM</name>
<dbReference type="GO" id="GO:0004016">
    <property type="term" value="F:adenylate cyclase activity"/>
    <property type="evidence" value="ECO:0007669"/>
    <property type="project" value="TreeGrafter"/>
</dbReference>
<dbReference type="GO" id="GO:0004383">
    <property type="term" value="F:guanylate cyclase activity"/>
    <property type="evidence" value="ECO:0007669"/>
    <property type="project" value="TreeGrafter"/>
</dbReference>
<dbReference type="AlphaFoldDB" id="A0A3Q2Y7P2"/>
<keyword evidence="9" id="KW-1185">Reference proteome</keyword>
<dbReference type="PROSITE" id="PS50125">
    <property type="entry name" value="GUANYLATE_CYCLASE_2"/>
    <property type="match status" value="1"/>
</dbReference>
<dbReference type="Gene3D" id="3.30.70.1230">
    <property type="entry name" value="Nucleotide cyclase"/>
    <property type="match status" value="1"/>
</dbReference>
<evidence type="ECO:0000313" key="9">
    <source>
        <dbReference type="Proteomes" id="UP000264820"/>
    </source>
</evidence>
<organism evidence="8 9">
    <name type="scientific">Hippocampus comes</name>
    <name type="common">Tiger tail seahorse</name>
    <dbReference type="NCBI Taxonomy" id="109280"/>
    <lineage>
        <taxon>Eukaryota</taxon>
        <taxon>Metazoa</taxon>
        <taxon>Chordata</taxon>
        <taxon>Craniata</taxon>
        <taxon>Vertebrata</taxon>
        <taxon>Euteleostomi</taxon>
        <taxon>Actinopterygii</taxon>
        <taxon>Neopterygii</taxon>
        <taxon>Teleostei</taxon>
        <taxon>Neoteleostei</taxon>
        <taxon>Acanthomorphata</taxon>
        <taxon>Syngnathiaria</taxon>
        <taxon>Syngnathiformes</taxon>
        <taxon>Syngnathoidei</taxon>
        <taxon>Syngnathidae</taxon>
        <taxon>Hippocampus</taxon>
    </lineage>
</organism>
<proteinExistence type="predicted"/>
<keyword evidence="6" id="KW-0456">Lyase</keyword>
<dbReference type="InterPro" id="IPR001054">
    <property type="entry name" value="A/G_cyclase"/>
</dbReference>
<keyword evidence="5" id="KW-0472">Membrane</keyword>
<dbReference type="Ensembl" id="ENSHCOT00000021033.1">
    <property type="protein sequence ID" value="ENSHCOP00000013641.1"/>
    <property type="gene ID" value="ENSHCOG00000016838.1"/>
</dbReference>
<keyword evidence="3" id="KW-0547">Nucleotide-binding</keyword>
<dbReference type="GO" id="GO:0035556">
    <property type="term" value="P:intracellular signal transduction"/>
    <property type="evidence" value="ECO:0007669"/>
    <property type="project" value="InterPro"/>
</dbReference>
<dbReference type="OMA" id="PRIGDPF"/>
<dbReference type="PANTHER" id="PTHR11920:SF349">
    <property type="entry name" value="RETINAL GUANYLYL CYCLASE 2"/>
    <property type="match status" value="1"/>
</dbReference>
<evidence type="ECO:0000256" key="6">
    <source>
        <dbReference type="ARBA" id="ARBA00023239"/>
    </source>
</evidence>
<dbReference type="GeneTree" id="ENSGT00940000165991"/>
<evidence type="ECO:0000256" key="5">
    <source>
        <dbReference type="ARBA" id="ARBA00023136"/>
    </source>
</evidence>
<feature type="domain" description="Guanylate cyclase" evidence="7">
    <location>
        <begin position="1"/>
        <end position="18"/>
    </location>
</feature>
<evidence type="ECO:0000313" key="8">
    <source>
        <dbReference type="Ensembl" id="ENSHCOP00000013641.1"/>
    </source>
</evidence>
<dbReference type="InterPro" id="IPR050401">
    <property type="entry name" value="Cyclic_nucleotide_synthase"/>
</dbReference>
<keyword evidence="2" id="KW-0812">Transmembrane</keyword>
<dbReference type="GO" id="GO:0007168">
    <property type="term" value="P:receptor guanylyl cyclase signaling pathway"/>
    <property type="evidence" value="ECO:0007669"/>
    <property type="project" value="TreeGrafter"/>
</dbReference>
<reference evidence="8" key="1">
    <citation type="submission" date="2025-08" db="UniProtKB">
        <authorList>
            <consortium name="Ensembl"/>
        </authorList>
    </citation>
    <scope>IDENTIFICATION</scope>
</reference>
<keyword evidence="4" id="KW-1133">Transmembrane helix</keyword>
<sequence length="108" mass="12347">MPRYCLFGDTVTTASRMESSGLPYRIHVHQNTVQVLRELNLGYKLELRGRTEVKGKGTEETYWLVGRDGFAKPLPWWNLGLHSGVKRFSVNTRVKVGMSVSRLVSCYE</sequence>
<dbReference type="Pfam" id="PF00211">
    <property type="entry name" value="Guanylate_cyc"/>
    <property type="match status" value="1"/>
</dbReference>
<comment type="subcellular location">
    <subcellularLocation>
        <location evidence="1">Membrane</location>
    </subcellularLocation>
</comment>
<evidence type="ECO:0000256" key="1">
    <source>
        <dbReference type="ARBA" id="ARBA00004370"/>
    </source>
</evidence>
<evidence type="ECO:0000256" key="2">
    <source>
        <dbReference type="ARBA" id="ARBA00022692"/>
    </source>
</evidence>
<dbReference type="SUPFAM" id="SSF55073">
    <property type="entry name" value="Nucleotide cyclase"/>
    <property type="match status" value="1"/>
</dbReference>
<dbReference type="GO" id="GO:0005886">
    <property type="term" value="C:plasma membrane"/>
    <property type="evidence" value="ECO:0007669"/>
    <property type="project" value="TreeGrafter"/>
</dbReference>
<dbReference type="InterPro" id="IPR029787">
    <property type="entry name" value="Nucleotide_cyclase"/>
</dbReference>
<dbReference type="Proteomes" id="UP000264820">
    <property type="component" value="Unplaced"/>
</dbReference>